<evidence type="ECO:0000313" key="2">
    <source>
        <dbReference type="EMBL" id="CAK0768692.1"/>
    </source>
</evidence>
<evidence type="ECO:0000256" key="1">
    <source>
        <dbReference type="SAM" id="Phobius"/>
    </source>
</evidence>
<keyword evidence="3" id="KW-1185">Reference proteome</keyword>
<comment type="caution">
    <text evidence="2">The sequence shown here is derived from an EMBL/GenBank/DDBJ whole genome shotgun (WGS) entry which is preliminary data.</text>
</comment>
<feature type="transmembrane region" description="Helical" evidence="1">
    <location>
        <begin position="58"/>
        <end position="77"/>
    </location>
</feature>
<keyword evidence="1" id="KW-0812">Transmembrane</keyword>
<proteinExistence type="predicted"/>
<keyword evidence="1" id="KW-1133">Transmembrane helix</keyword>
<sequence length="149" mass="16056">MDWMSEAYVRWLRQVKPKAKGRKRRQPGIIDGIRGLLSDVSGQQWLCVALVSITYNCLPFRVGLFVVPLASVVACWGQRAPISGLLLAAGSALVVRLAVVASNAVIELAVLTGISALALAAVRCWGRETAYLARPVALSTPQSTDRVQN</sequence>
<gene>
    <name evidence="2" type="ORF">CVIRNUC_003590</name>
</gene>
<accession>A0AAV1I1Q9</accession>
<protein>
    <submittedName>
        <fullName evidence="2">Uncharacterized protein</fullName>
    </submittedName>
</protein>
<dbReference type="EMBL" id="CAUYUE010000004">
    <property type="protein sequence ID" value="CAK0768692.1"/>
    <property type="molecule type" value="Genomic_DNA"/>
</dbReference>
<dbReference type="Proteomes" id="UP001314263">
    <property type="component" value="Unassembled WGS sequence"/>
</dbReference>
<organism evidence="2 3">
    <name type="scientific">Coccomyxa viridis</name>
    <dbReference type="NCBI Taxonomy" id="1274662"/>
    <lineage>
        <taxon>Eukaryota</taxon>
        <taxon>Viridiplantae</taxon>
        <taxon>Chlorophyta</taxon>
        <taxon>core chlorophytes</taxon>
        <taxon>Trebouxiophyceae</taxon>
        <taxon>Trebouxiophyceae incertae sedis</taxon>
        <taxon>Coccomyxaceae</taxon>
        <taxon>Coccomyxa</taxon>
    </lineage>
</organism>
<feature type="transmembrane region" description="Helical" evidence="1">
    <location>
        <begin position="108"/>
        <end position="126"/>
    </location>
</feature>
<keyword evidence="1" id="KW-0472">Membrane</keyword>
<reference evidence="2 3" key="1">
    <citation type="submission" date="2023-10" db="EMBL/GenBank/DDBJ databases">
        <authorList>
            <person name="Maclean D."/>
            <person name="Macfadyen A."/>
        </authorList>
    </citation>
    <scope>NUCLEOTIDE SEQUENCE [LARGE SCALE GENOMIC DNA]</scope>
</reference>
<evidence type="ECO:0000313" key="3">
    <source>
        <dbReference type="Proteomes" id="UP001314263"/>
    </source>
</evidence>
<name>A0AAV1I1Q9_9CHLO</name>
<dbReference type="AlphaFoldDB" id="A0AAV1I1Q9"/>